<sequence length="276" mass="29648">MRGTMPSAIVVGVSSGIGEAIAHALLDLEWSVVGTVRRTCETDASYLSGVIDYCDLSEVASVDSSLQRISDLSASWDALVVAPGTLEPIGRLSDVDPDAWAQSIDVNFVNQVRIVQGLLPSARKDGDLQPIVIFFAGGGSNSATVGFSAYTAAKIALTKVTELLDAEYPNVRFCIIGPGWVNTKIHDQALSNPRTPIDIRLETERRRSANDFVSMADVVDTVLWALGAPKDVVGGRNISVAHDPVHQVEFAAGLAADRDLLKLRRNGNGYRWMEQG</sequence>
<dbReference type="PANTHER" id="PTHR43115:SF4">
    <property type="entry name" value="DEHYDROGENASE_REDUCTASE SDR FAMILY MEMBER 11"/>
    <property type="match status" value="1"/>
</dbReference>
<dbReference type="Pfam" id="PF00106">
    <property type="entry name" value="adh_short"/>
    <property type="match status" value="1"/>
</dbReference>
<evidence type="ECO:0000313" key="3">
    <source>
        <dbReference type="EMBL" id="CAB4820354.1"/>
    </source>
</evidence>
<dbReference type="InterPro" id="IPR036291">
    <property type="entry name" value="NAD(P)-bd_dom_sf"/>
</dbReference>
<dbReference type="EMBL" id="CAFABK010000003">
    <property type="protein sequence ID" value="CAB4820354.1"/>
    <property type="molecule type" value="Genomic_DNA"/>
</dbReference>
<keyword evidence="2" id="KW-0560">Oxidoreductase</keyword>
<dbReference type="SUPFAM" id="SSF51735">
    <property type="entry name" value="NAD(P)-binding Rossmann-fold domains"/>
    <property type="match status" value="1"/>
</dbReference>
<organism evidence="3">
    <name type="scientific">freshwater metagenome</name>
    <dbReference type="NCBI Taxonomy" id="449393"/>
    <lineage>
        <taxon>unclassified sequences</taxon>
        <taxon>metagenomes</taxon>
        <taxon>ecological metagenomes</taxon>
    </lineage>
</organism>
<name>A0A6J6ZI59_9ZZZZ</name>
<dbReference type="Gene3D" id="3.40.50.720">
    <property type="entry name" value="NAD(P)-binding Rossmann-like Domain"/>
    <property type="match status" value="1"/>
</dbReference>
<dbReference type="AlphaFoldDB" id="A0A6J6ZI59"/>
<dbReference type="GO" id="GO:0016491">
    <property type="term" value="F:oxidoreductase activity"/>
    <property type="evidence" value="ECO:0007669"/>
    <property type="project" value="UniProtKB-KW"/>
</dbReference>
<accession>A0A6J6ZI59</accession>
<proteinExistence type="inferred from homology"/>
<reference evidence="3" key="1">
    <citation type="submission" date="2020-05" db="EMBL/GenBank/DDBJ databases">
        <authorList>
            <person name="Chiriac C."/>
            <person name="Salcher M."/>
            <person name="Ghai R."/>
            <person name="Kavagutti S V."/>
        </authorList>
    </citation>
    <scope>NUCLEOTIDE SEQUENCE</scope>
</reference>
<dbReference type="PRINTS" id="PR00081">
    <property type="entry name" value="GDHRDH"/>
</dbReference>
<evidence type="ECO:0000256" key="2">
    <source>
        <dbReference type="ARBA" id="ARBA00023002"/>
    </source>
</evidence>
<dbReference type="PANTHER" id="PTHR43115">
    <property type="entry name" value="DEHYDROGENASE/REDUCTASE SDR FAMILY MEMBER 11"/>
    <property type="match status" value="1"/>
</dbReference>
<dbReference type="InterPro" id="IPR002347">
    <property type="entry name" value="SDR_fam"/>
</dbReference>
<comment type="similarity">
    <text evidence="1">Belongs to the short-chain dehydrogenases/reductases (SDR) family.</text>
</comment>
<gene>
    <name evidence="3" type="ORF">UFOPK3204_00116</name>
</gene>
<protein>
    <submittedName>
        <fullName evidence="3">Unannotated protein</fullName>
    </submittedName>
</protein>
<evidence type="ECO:0000256" key="1">
    <source>
        <dbReference type="ARBA" id="ARBA00006484"/>
    </source>
</evidence>